<dbReference type="Gene3D" id="2.60.40.10">
    <property type="entry name" value="Immunoglobulins"/>
    <property type="match status" value="1"/>
</dbReference>
<dbReference type="SUPFAM" id="SSF49373">
    <property type="entry name" value="Invasin/intimin cell-adhesion fragments"/>
    <property type="match status" value="1"/>
</dbReference>
<evidence type="ECO:0000256" key="3">
    <source>
        <dbReference type="ARBA" id="ARBA00004613"/>
    </source>
</evidence>
<dbReference type="PANTHER" id="PTHR11319">
    <property type="entry name" value="G PROTEIN-COUPLED RECEPTOR-RELATED"/>
    <property type="match status" value="1"/>
</dbReference>
<dbReference type="SUPFAM" id="SSF49464">
    <property type="entry name" value="Carboxypeptidase regulatory domain-like"/>
    <property type="match status" value="1"/>
</dbReference>
<name>A0A166E1T7_9EURY</name>
<dbReference type="InterPro" id="IPR008964">
    <property type="entry name" value="Invasin/intimin_cell_adhesion"/>
</dbReference>
<keyword evidence="9" id="KW-0812">Transmembrane</keyword>
<reference evidence="11 12" key="1">
    <citation type="submission" date="2016-04" db="EMBL/GenBank/DDBJ databases">
        <title>Genome sequence of Methanobrevibacter cuticularis DSM 11139.</title>
        <authorList>
            <person name="Poehlein A."/>
            <person name="Seedorf H."/>
            <person name="Daniel R."/>
        </authorList>
    </citation>
    <scope>NUCLEOTIDE SEQUENCE [LARGE SCALE GENOMIC DNA]</scope>
    <source>
        <strain evidence="11 12">DSM 11139</strain>
    </source>
</reference>
<dbReference type="OrthoDB" id="78475at2157"/>
<proteinExistence type="inferred from homology"/>
<evidence type="ECO:0000256" key="2">
    <source>
        <dbReference type="ARBA" id="ARBA00004442"/>
    </source>
</evidence>
<keyword evidence="5" id="KW-0964">Secreted</keyword>
<protein>
    <submittedName>
        <fullName evidence="11">Putative outer membrane protein pmp6</fullName>
    </submittedName>
</protein>
<dbReference type="GO" id="GO:0005576">
    <property type="term" value="C:extracellular region"/>
    <property type="evidence" value="ECO:0007669"/>
    <property type="project" value="UniProtKB-SubCell"/>
</dbReference>
<comment type="subcellular location">
    <subcellularLocation>
        <location evidence="1">Cell envelope</location>
    </subcellularLocation>
    <subcellularLocation>
        <location evidence="2">Cell outer membrane</location>
    </subcellularLocation>
    <subcellularLocation>
        <location evidence="3">Secreted</location>
    </subcellularLocation>
</comment>
<keyword evidence="6" id="KW-0732">Signal</keyword>
<dbReference type="PATRIC" id="fig|47311.3.peg.1155"/>
<accession>A0A166E1T7</accession>
<dbReference type="InterPro" id="IPR006626">
    <property type="entry name" value="PbH1"/>
</dbReference>
<dbReference type="InterPro" id="IPR011050">
    <property type="entry name" value="Pectin_lyase_fold/virulence"/>
</dbReference>
<evidence type="ECO:0000256" key="5">
    <source>
        <dbReference type="ARBA" id="ARBA00022525"/>
    </source>
</evidence>
<keyword evidence="8" id="KW-0998">Cell outer membrane</keyword>
<evidence type="ECO:0000259" key="10">
    <source>
        <dbReference type="PROSITE" id="PS51127"/>
    </source>
</evidence>
<dbReference type="EMBL" id="LWMW01000098">
    <property type="protein sequence ID" value="KZX16182.1"/>
    <property type="molecule type" value="Genomic_DNA"/>
</dbReference>
<dbReference type="InterPro" id="IPR003344">
    <property type="entry name" value="Big_1_dom"/>
</dbReference>
<evidence type="ECO:0000256" key="6">
    <source>
        <dbReference type="ARBA" id="ARBA00022729"/>
    </source>
</evidence>
<dbReference type="RefSeq" id="WP_067259640.1">
    <property type="nucleotide sequence ID" value="NZ_LWMW01000098.1"/>
</dbReference>
<dbReference type="PANTHER" id="PTHR11319:SF35">
    <property type="entry name" value="OUTER MEMBRANE PROTEIN PMPC-RELATED"/>
    <property type="match status" value="1"/>
</dbReference>
<sequence>MKKIKNYKKVILKTSILIATILLLVISLNSSFAAIINVNPANVGGIRQGLNSAIDNQNTINLATGTYRGTNNTNLTITKNVTIQGNGPAANVIIDAQGLRRIFNMSNNVNVMFINITFRNGRDSIGGAIYNNYTRTTMTFINCTFINNTATSGTGAGAIYNAGGNLNVSGSNFTNNTASVAAGILNNAVANLSVSGSIFTNNRATVGSGAGIWYMGINLSVIDSIFINNSANVGGAIAIHGSNNVGVSGSIFINNTVNTDGGAIYSNVAGANLSIGDSNFINNTANRDGGAIYNGGFNMNVTGSNFINNSAVYGGAIYNNVYGVNMSVTDSNFTNNTANNRSGAIYNNGANSSVSGSTFINNTANTGGAIFNIGVNLSVSGSNFINNTALTYGGAIYSNGVNLSVSGSNFTNNTANNRGGAIYNTGVNLSVSGSNFTNNTAFISGGALINSGDNMGVSGSTFINNTATTGNGGAVVNDNGDNMRVSGSNFINNTAVVASGGAISISASGNSVINSTISGSTFINNTANTGGAISNGNNCFNMNVSGSNFINNSAVYGGGVSTRSDNSVIMDSNFTGNSHAVGLATTNFTLSSNRIFNNTVGIQFILTNLNYTIVGLNNTNNITDNLYAVDISGSNSNYTVIASFGYNNNGGFIFANGANGNRLTGNFTGYNRSDDSGVAVMFNDTSSNNWLYNSTIRGNDFGIIFNGTNNTLNGSTILNNLKGGIIVYNVTGNSINYNRIYDNNGTGFDMVNFGNDTNADLNWWGKNNITGIVSGINTSNHYILNITNISSLDNVNIGDSASFYLLVLNTTFDNIGVENLPYFVINGTFNGAPYNSSRDDLFIYNFTILSEGIQTVTASLDEQDVNMTFFEAMNSTNSTIVVIPNPAQIGENVTISGHLDNHTGIGSVNVTVDGTIFLNVPVNSTTGGWSLNYTTNRTGNLTVVVSFVGNENYTSFTNSTNFIVAKNGTNSTIVVIPNPAQIGENVTISGYLANFTGIASVDVIVDGTLFNVFVDGFGYWELNYTTNYTGTFNTVVNFAGNENYTSFTNTTSFNVRKLAVNSTVNIPEIAKMGKTITIDGVLVDENGNPVANAPITVTVDGKVYPLITDSNGRWSLTYKPTHTGNVTIMVEYAGNDKYFSYTNTTTFNVVKGEAIVDVNVVKNSDGSVDVIVTVTDVDDDPIPDYEVNVDLDGKHIVNIVTGDDGIGKIHISSTKLNDGRHVIIVTSNDVNYSFNPVSVEFEIQNNKNDTNNTNKTSDNPVANATMKNTGMPVITILLVVLTIFGIAIRRKQD</sequence>
<feature type="transmembrane region" description="Helical" evidence="9">
    <location>
        <begin position="1269"/>
        <end position="1288"/>
    </location>
</feature>
<keyword evidence="7 9" id="KW-0472">Membrane</keyword>
<comment type="caution">
    <text evidence="11">The sequence shown here is derived from an EMBL/GenBank/DDBJ whole genome shotgun (WGS) entry which is preliminary data.</text>
</comment>
<evidence type="ECO:0000256" key="4">
    <source>
        <dbReference type="ARBA" id="ARBA00010116"/>
    </source>
</evidence>
<dbReference type="Pfam" id="PF02415">
    <property type="entry name" value="Chlam_PMP"/>
    <property type="match status" value="4"/>
</dbReference>
<evidence type="ECO:0000313" key="11">
    <source>
        <dbReference type="EMBL" id="KZX16182.1"/>
    </source>
</evidence>
<dbReference type="SMART" id="SM00710">
    <property type="entry name" value="PbH1"/>
    <property type="match status" value="18"/>
</dbReference>
<evidence type="ECO:0000256" key="7">
    <source>
        <dbReference type="ARBA" id="ARBA00023136"/>
    </source>
</evidence>
<dbReference type="InterPro" id="IPR003368">
    <property type="entry name" value="POMP_repeat"/>
</dbReference>
<dbReference type="InterPro" id="IPR013783">
    <property type="entry name" value="Ig-like_fold"/>
</dbReference>
<keyword evidence="9" id="KW-1133">Transmembrane helix</keyword>
<dbReference type="NCBIfam" id="TIGR01376">
    <property type="entry name" value="POMP_repeat"/>
    <property type="match status" value="1"/>
</dbReference>
<gene>
    <name evidence="11" type="primary">pmp6_1</name>
    <name evidence="11" type="ORF">MBCUT_10480</name>
</gene>
<dbReference type="InterPro" id="IPR008969">
    <property type="entry name" value="CarboxyPept-like_regulatory"/>
</dbReference>
<dbReference type="Proteomes" id="UP000077275">
    <property type="component" value="Unassembled WGS sequence"/>
</dbReference>
<keyword evidence="12" id="KW-1185">Reference proteome</keyword>
<organism evidence="11 12">
    <name type="scientific">Methanobrevibacter cuticularis</name>
    <dbReference type="NCBI Taxonomy" id="47311"/>
    <lineage>
        <taxon>Archaea</taxon>
        <taxon>Methanobacteriati</taxon>
        <taxon>Methanobacteriota</taxon>
        <taxon>Methanomada group</taxon>
        <taxon>Methanobacteria</taxon>
        <taxon>Methanobacteriales</taxon>
        <taxon>Methanobacteriaceae</taxon>
        <taxon>Methanobrevibacter</taxon>
    </lineage>
</organism>
<evidence type="ECO:0000256" key="9">
    <source>
        <dbReference type="SAM" id="Phobius"/>
    </source>
</evidence>
<comment type="similarity">
    <text evidence="4">Belongs to the intimin/invasin family.</text>
</comment>
<feature type="domain" description="Big-1" evidence="10">
    <location>
        <begin position="1059"/>
        <end position="1148"/>
    </location>
</feature>
<evidence type="ECO:0000256" key="1">
    <source>
        <dbReference type="ARBA" id="ARBA00004196"/>
    </source>
</evidence>
<evidence type="ECO:0000313" key="12">
    <source>
        <dbReference type="Proteomes" id="UP000077275"/>
    </source>
</evidence>
<dbReference type="SUPFAM" id="SSF51126">
    <property type="entry name" value="Pectin lyase-like"/>
    <property type="match status" value="2"/>
</dbReference>
<evidence type="ECO:0000256" key="8">
    <source>
        <dbReference type="ARBA" id="ARBA00023237"/>
    </source>
</evidence>
<dbReference type="PROSITE" id="PS51127">
    <property type="entry name" value="BIG1"/>
    <property type="match status" value="1"/>
</dbReference>